<dbReference type="Gene3D" id="2.40.440.10">
    <property type="entry name" value="L,D-transpeptidase catalytic domain-like"/>
    <property type="match status" value="1"/>
</dbReference>
<dbReference type="InterPro" id="IPR038063">
    <property type="entry name" value="Transpep_catalytic_dom"/>
</dbReference>
<dbReference type="SUPFAM" id="SSF47090">
    <property type="entry name" value="PGBD-like"/>
    <property type="match status" value="1"/>
</dbReference>
<evidence type="ECO:0000256" key="7">
    <source>
        <dbReference type="PROSITE-ProRule" id="PRU01373"/>
    </source>
</evidence>
<dbReference type="RefSeq" id="WP_194113351.1">
    <property type="nucleotide sequence ID" value="NZ_JADFFL010000009.1"/>
</dbReference>
<comment type="similarity">
    <text evidence="2">Belongs to the YkuD family.</text>
</comment>
<dbReference type="InterPro" id="IPR036366">
    <property type="entry name" value="PGBDSf"/>
</dbReference>
<dbReference type="GO" id="GO:0071555">
    <property type="term" value="P:cell wall organization"/>
    <property type="evidence" value="ECO:0007669"/>
    <property type="project" value="UniProtKB-UniRule"/>
</dbReference>
<feature type="domain" description="L,D-TPase catalytic" evidence="8">
    <location>
        <begin position="305"/>
        <end position="465"/>
    </location>
</feature>
<dbReference type="AlphaFoldDB" id="A0A929L430"/>
<evidence type="ECO:0000256" key="3">
    <source>
        <dbReference type="ARBA" id="ARBA00022679"/>
    </source>
</evidence>
<dbReference type="InterPro" id="IPR002477">
    <property type="entry name" value="Peptidoglycan-bd-like"/>
</dbReference>
<comment type="pathway">
    <text evidence="1 7">Cell wall biogenesis; peptidoglycan biosynthesis.</text>
</comment>
<keyword evidence="5 7" id="KW-0573">Peptidoglycan synthesis</keyword>
<evidence type="ECO:0000313" key="10">
    <source>
        <dbReference type="Proteomes" id="UP000622475"/>
    </source>
</evidence>
<dbReference type="Pfam" id="PF01471">
    <property type="entry name" value="PG_binding_1"/>
    <property type="match status" value="1"/>
</dbReference>
<gene>
    <name evidence="9" type="ORF">IRJ16_19665</name>
</gene>
<feature type="active site" description="Proton donor/acceptor" evidence="7">
    <location>
        <position position="420"/>
    </location>
</feature>
<dbReference type="PANTHER" id="PTHR41533:SF2">
    <property type="entry name" value="BLR7131 PROTEIN"/>
    <property type="match status" value="1"/>
</dbReference>
<dbReference type="Gene3D" id="1.10.101.10">
    <property type="entry name" value="PGBD-like superfamily/PGBD"/>
    <property type="match status" value="1"/>
</dbReference>
<dbReference type="Pfam" id="PF20142">
    <property type="entry name" value="Scaffold"/>
    <property type="match status" value="1"/>
</dbReference>
<evidence type="ECO:0000259" key="8">
    <source>
        <dbReference type="PROSITE" id="PS52029"/>
    </source>
</evidence>
<keyword evidence="10" id="KW-1185">Reference proteome</keyword>
<dbReference type="PROSITE" id="PS51257">
    <property type="entry name" value="PROKAR_LIPOPROTEIN"/>
    <property type="match status" value="1"/>
</dbReference>
<dbReference type="SUPFAM" id="SSF141523">
    <property type="entry name" value="L,D-transpeptidase catalytic domain-like"/>
    <property type="match status" value="1"/>
</dbReference>
<evidence type="ECO:0000313" key="9">
    <source>
        <dbReference type="EMBL" id="MBE9664109.1"/>
    </source>
</evidence>
<keyword evidence="3" id="KW-0808">Transferase</keyword>
<dbReference type="InterPro" id="IPR005490">
    <property type="entry name" value="LD_TPept_cat_dom"/>
</dbReference>
<proteinExistence type="inferred from homology"/>
<accession>A0A929L430</accession>
<keyword evidence="4 7" id="KW-0133">Cell shape</keyword>
<dbReference type="InterPro" id="IPR052905">
    <property type="entry name" value="LD-transpeptidase_YkuD-like"/>
</dbReference>
<dbReference type="InterPro" id="IPR036365">
    <property type="entry name" value="PGBD-like_sf"/>
</dbReference>
<dbReference type="InterPro" id="IPR045380">
    <property type="entry name" value="LD_TPept_scaffold_dom"/>
</dbReference>
<evidence type="ECO:0000256" key="6">
    <source>
        <dbReference type="ARBA" id="ARBA00023316"/>
    </source>
</evidence>
<evidence type="ECO:0000256" key="4">
    <source>
        <dbReference type="ARBA" id="ARBA00022960"/>
    </source>
</evidence>
<keyword evidence="6 7" id="KW-0961">Cell wall biogenesis/degradation</keyword>
<evidence type="ECO:0000256" key="5">
    <source>
        <dbReference type="ARBA" id="ARBA00022984"/>
    </source>
</evidence>
<dbReference type="GO" id="GO:0009252">
    <property type="term" value="P:peptidoglycan biosynthetic process"/>
    <property type="evidence" value="ECO:0007669"/>
    <property type="project" value="UniProtKB-KW"/>
</dbReference>
<feature type="active site" description="Nucleophile" evidence="7">
    <location>
        <position position="439"/>
    </location>
</feature>
<dbReference type="EMBL" id="JADFFL010000009">
    <property type="protein sequence ID" value="MBE9664109.1"/>
    <property type="molecule type" value="Genomic_DNA"/>
</dbReference>
<dbReference type="PROSITE" id="PS52029">
    <property type="entry name" value="LD_TPASE"/>
    <property type="match status" value="1"/>
</dbReference>
<dbReference type="GO" id="GO:0008360">
    <property type="term" value="P:regulation of cell shape"/>
    <property type="evidence" value="ECO:0007669"/>
    <property type="project" value="UniProtKB-UniRule"/>
</dbReference>
<comment type="caution">
    <text evidence="9">The sequence shown here is derived from an EMBL/GenBank/DDBJ whole genome shotgun (WGS) entry which is preliminary data.</text>
</comment>
<dbReference type="Proteomes" id="UP000622475">
    <property type="component" value="Unassembled WGS sequence"/>
</dbReference>
<dbReference type="CDD" id="cd16913">
    <property type="entry name" value="YkuD_like"/>
    <property type="match status" value="1"/>
</dbReference>
<dbReference type="PANTHER" id="PTHR41533">
    <property type="entry name" value="L,D-TRANSPEPTIDASE HI_1667-RELATED"/>
    <property type="match status" value="1"/>
</dbReference>
<dbReference type="Pfam" id="PF03734">
    <property type="entry name" value="YkuD"/>
    <property type="match status" value="1"/>
</dbReference>
<name>A0A929L430_9SPHI</name>
<organism evidence="9 10">
    <name type="scientific">Mucilaginibacter myungsuensis</name>
    <dbReference type="NCBI Taxonomy" id="649104"/>
    <lineage>
        <taxon>Bacteria</taxon>
        <taxon>Pseudomonadati</taxon>
        <taxon>Bacteroidota</taxon>
        <taxon>Sphingobacteriia</taxon>
        <taxon>Sphingobacteriales</taxon>
        <taxon>Sphingobacteriaceae</taxon>
        <taxon>Mucilaginibacter</taxon>
    </lineage>
</organism>
<evidence type="ECO:0000256" key="1">
    <source>
        <dbReference type="ARBA" id="ARBA00004752"/>
    </source>
</evidence>
<evidence type="ECO:0000256" key="2">
    <source>
        <dbReference type="ARBA" id="ARBA00005992"/>
    </source>
</evidence>
<reference evidence="9" key="1">
    <citation type="submission" date="2020-10" db="EMBL/GenBank/DDBJ databases">
        <title>Mucilaginibacter mali sp. nov., isolated from rhizosphere soil of apple orchard.</title>
        <authorList>
            <person name="Lee J.-S."/>
            <person name="Kim H.S."/>
            <person name="Kim J.-S."/>
        </authorList>
    </citation>
    <scope>NUCLEOTIDE SEQUENCE</scope>
    <source>
        <strain evidence="9">KCTC 22746</strain>
    </source>
</reference>
<dbReference type="GO" id="GO:0004180">
    <property type="term" value="F:carboxypeptidase activity"/>
    <property type="evidence" value="ECO:0007669"/>
    <property type="project" value="UniProtKB-ARBA"/>
</dbReference>
<protein>
    <submittedName>
        <fullName evidence="9">L,D-transpeptidase family protein</fullName>
    </submittedName>
</protein>
<sequence length="523" mass="58972">MKRPLLLVIIFIAILASCKQPAKKKAVKVNPKKTWDKTIQGNFSATSELKVDTPLIDTFFKQYPDLASSAELVKDFYRNRKQAYAWFSKGKLIEQAGNLSNRVMDLQNEGIYKTTPYQKALDSLIHGNQKKKADLNLELMLTAQYFSFAKMVYGGMDASVSKATKWYVPRKKLAYAELLDSLIKAPTSAAEPVYRQYELLKIALGKYRKLEALNDWPTITSGDTLAISKRLTHLGDLKANTSANISADTLKAAIKQFQGRHGLATNGKAGKETLAALNVPLKTRIIQLMVNMERSRWLPVSIKTDYLAVNIPEFKLHVYHADSLLWSTRVVVGQTTHPTTVFFGEVKYVVFSPYWNVPESIVRNEVLPGIRRNPNYIAAHRMEITGKENGLPVIRQKPGESNSLGLVKFLFPNSYNIYLHDTPSKSLFGESARAFSHGCIRVSEPAKLARFLLRNDAKWDSVKIDKAMHRGNEQYVTLKDKVPVFLAYFTSFIDRDGLLNFRKDIYNLDGKLAETLISGSGSY</sequence>
<dbReference type="GO" id="GO:0016740">
    <property type="term" value="F:transferase activity"/>
    <property type="evidence" value="ECO:0007669"/>
    <property type="project" value="UniProtKB-KW"/>
</dbReference>